<dbReference type="PATRIC" id="fig|698738.3.peg.1984"/>
<keyword evidence="5" id="KW-1185">Reference proteome</keyword>
<evidence type="ECO:0000256" key="1">
    <source>
        <dbReference type="ARBA" id="ARBA00022679"/>
    </source>
</evidence>
<dbReference type="PROSITE" id="PS51186">
    <property type="entry name" value="GNAT"/>
    <property type="match status" value="1"/>
</dbReference>
<dbReference type="HOGENOM" id="CLU_1640695_0_0_6"/>
<keyword evidence="2" id="KW-0012">Acyltransferase</keyword>
<dbReference type="CDD" id="cd04301">
    <property type="entry name" value="NAT_SF"/>
    <property type="match status" value="1"/>
</dbReference>
<reference evidence="4 5" key="1">
    <citation type="journal article" date="2013" name="Nat. Commun.">
        <title>Genome sequence and functional genomic analysis of the oil-degrading bacterium Oleispira antarctica.</title>
        <authorList>
            <person name="Kube M."/>
            <person name="Chernikova T.N."/>
            <person name="Al-Ramahi Y."/>
            <person name="Beloqui A."/>
            <person name="Lopez-Cortez N."/>
            <person name="Guazzaroni M.E."/>
            <person name="Heipieper H.J."/>
            <person name="Klages S."/>
            <person name="Kotsyurbenko O.R."/>
            <person name="Langer I."/>
            <person name="Nechitaylo T.Y."/>
            <person name="Lunsdorf H."/>
            <person name="Fernandez M."/>
            <person name="Juarez S."/>
            <person name="Ciordia S."/>
            <person name="Singer A."/>
            <person name="Kagan O."/>
            <person name="Egorova O."/>
            <person name="Petit P.A."/>
            <person name="Stogios P."/>
            <person name="Kim Y."/>
            <person name="Tchigvintsev A."/>
            <person name="Flick R."/>
            <person name="Denaro R."/>
            <person name="Genovese M."/>
            <person name="Albar J.P."/>
            <person name="Reva O.N."/>
            <person name="Martinez-Gomariz M."/>
            <person name="Tran H."/>
            <person name="Ferrer M."/>
            <person name="Savchenko A."/>
            <person name="Yakunin A.F."/>
            <person name="Yakimov M.M."/>
            <person name="Golyshina O.V."/>
            <person name="Reinhardt R."/>
            <person name="Golyshin P.N."/>
        </authorList>
    </citation>
    <scope>NUCLEOTIDE SEQUENCE [LARGE SCALE GENOMIC DNA]</scope>
</reference>
<dbReference type="InterPro" id="IPR051016">
    <property type="entry name" value="Diverse_Substrate_AcTransf"/>
</dbReference>
<feature type="domain" description="N-acetyltransferase" evidence="3">
    <location>
        <begin position="15"/>
        <end position="169"/>
    </location>
</feature>
<dbReference type="Gene3D" id="3.40.630.30">
    <property type="match status" value="1"/>
</dbReference>
<proteinExistence type="predicted"/>
<evidence type="ECO:0000256" key="2">
    <source>
        <dbReference type="ARBA" id="ARBA00023315"/>
    </source>
</evidence>
<dbReference type="Proteomes" id="UP000032749">
    <property type="component" value="Chromosome"/>
</dbReference>
<dbReference type="STRING" id="698738.OLEAN_C19160"/>
<dbReference type="Pfam" id="PF00583">
    <property type="entry name" value="Acetyltransf_1"/>
    <property type="match status" value="1"/>
</dbReference>
<dbReference type="InterPro" id="IPR016181">
    <property type="entry name" value="Acyl_CoA_acyltransferase"/>
</dbReference>
<gene>
    <name evidence="4" type="ORF">OLEAN_C19160</name>
</gene>
<dbReference type="InterPro" id="IPR000182">
    <property type="entry name" value="GNAT_dom"/>
</dbReference>
<dbReference type="PANTHER" id="PTHR10545:SF29">
    <property type="entry name" value="GH14572P-RELATED"/>
    <property type="match status" value="1"/>
</dbReference>
<dbReference type="PANTHER" id="PTHR10545">
    <property type="entry name" value="DIAMINE N-ACETYLTRANSFERASE"/>
    <property type="match status" value="1"/>
</dbReference>
<accession>R4YMK4</accession>
<dbReference type="GO" id="GO:0008080">
    <property type="term" value="F:N-acetyltransferase activity"/>
    <property type="evidence" value="ECO:0007669"/>
    <property type="project" value="UniProtKB-ARBA"/>
</dbReference>
<organism evidence="4 5">
    <name type="scientific">Oleispira antarctica RB-8</name>
    <dbReference type="NCBI Taxonomy" id="698738"/>
    <lineage>
        <taxon>Bacteria</taxon>
        <taxon>Pseudomonadati</taxon>
        <taxon>Pseudomonadota</taxon>
        <taxon>Gammaproteobacteria</taxon>
        <taxon>Oceanospirillales</taxon>
        <taxon>Oceanospirillaceae</taxon>
        <taxon>Oleispira</taxon>
    </lineage>
</organism>
<evidence type="ECO:0000259" key="3">
    <source>
        <dbReference type="PROSITE" id="PS51186"/>
    </source>
</evidence>
<dbReference type="AlphaFoldDB" id="R4YMK4"/>
<dbReference type="KEGG" id="oai:OLEAN_C19160"/>
<dbReference type="OrthoDB" id="9799601at2"/>
<evidence type="ECO:0000313" key="4">
    <source>
        <dbReference type="EMBL" id="CCK76092.1"/>
    </source>
</evidence>
<keyword evidence="1 4" id="KW-0808">Transferase</keyword>
<protein>
    <submittedName>
        <fullName evidence="4">GCN5-related N-acetyltransferase</fullName>
    </submittedName>
</protein>
<sequence length="169" mass="18453">MTESLVTESRIKKVITADYFNVIDSEAIVELMSQYALDSMGGGQALPEAVKTALVPALSKVPGAFTVLALIEGKPAGLINCFMGFSTFKAKPLINIHDVIVLEAFRGLKLSQLMLQKVEEVARERGCCKLTLEILQGNNVAQNAYVKFGFAGYELDPEMGSAMFWQKTL</sequence>
<name>R4YMK4_OLEAN</name>
<dbReference type="EMBL" id="FO203512">
    <property type="protein sequence ID" value="CCK76092.1"/>
    <property type="molecule type" value="Genomic_DNA"/>
</dbReference>
<dbReference type="SUPFAM" id="SSF55729">
    <property type="entry name" value="Acyl-CoA N-acyltransferases (Nat)"/>
    <property type="match status" value="1"/>
</dbReference>
<evidence type="ECO:0000313" key="5">
    <source>
        <dbReference type="Proteomes" id="UP000032749"/>
    </source>
</evidence>